<gene>
    <name evidence="1" type="ORF">SAMN04487905_101402</name>
</gene>
<sequence length="464" mass="52277">MLQKNFFRECKTNAQYLDLATNAHGDEKGLLLHRALDRIQRSSRTAVEVGPGGGAAVSYLASALDVHDIEALQLTLIEAPGVESRSLAQSIDDFNRAGGSCVLKRGLVEDIDSIIPEPVDVISASALLHEVYSYSGAYSGLHAVMRALPTMLRYHGYFVYRDVYAVESPSLHDRTVQSYDSLAWLQFIRMFVPHYLREGTHPYHHAADDMVVRQNSRIVPIDQLDVNSCASIVAPVGVFREIQRHYVTLRDHVWRSGVLGFKPYLEGQLAHDWVDFKRGHKRVHYTLTGTDWLSHSQQVSLLAMSEVYADHYTIDSDILDEVTDVALTEFLIAAMKGDESCSQVWSSWLAREGRESYAYMTLDDLLAEFAVSSADSESRTVLMPVQAGDIARVDRNYYNRFLRKRLATPLVDAKQLVLFQNVPCSDESTLRRAMEAIQHVCGKQNLARIYTAMNSRRSFGYESC</sequence>
<evidence type="ECO:0000313" key="2">
    <source>
        <dbReference type="Proteomes" id="UP000199497"/>
    </source>
</evidence>
<dbReference type="Proteomes" id="UP000199497">
    <property type="component" value="Unassembled WGS sequence"/>
</dbReference>
<proteinExistence type="predicted"/>
<evidence type="ECO:0000313" key="1">
    <source>
        <dbReference type="EMBL" id="SDP00311.1"/>
    </source>
</evidence>
<dbReference type="EMBL" id="FNJR01000001">
    <property type="protein sequence ID" value="SDP00311.1"/>
    <property type="molecule type" value="Genomic_DNA"/>
</dbReference>
<name>A0A1H0P5S1_9ACTN</name>
<organism evidence="1 2">
    <name type="scientific">Actinopolyspora xinjiangensis</name>
    <dbReference type="NCBI Taxonomy" id="405564"/>
    <lineage>
        <taxon>Bacteria</taxon>
        <taxon>Bacillati</taxon>
        <taxon>Actinomycetota</taxon>
        <taxon>Actinomycetes</taxon>
        <taxon>Actinopolysporales</taxon>
        <taxon>Actinopolysporaceae</taxon>
        <taxon>Actinopolyspora</taxon>
    </lineage>
</organism>
<dbReference type="AlphaFoldDB" id="A0A1H0P5S1"/>
<protein>
    <recommendedName>
        <fullName evidence="3">Methyltransferase domain-containing protein</fullName>
    </recommendedName>
</protein>
<reference evidence="2" key="1">
    <citation type="submission" date="2016-10" db="EMBL/GenBank/DDBJ databases">
        <authorList>
            <person name="Varghese N."/>
            <person name="Submissions S."/>
        </authorList>
    </citation>
    <scope>NUCLEOTIDE SEQUENCE [LARGE SCALE GENOMIC DNA]</scope>
    <source>
        <strain evidence="2">DSM 46732</strain>
    </source>
</reference>
<dbReference type="InterPro" id="IPR029063">
    <property type="entry name" value="SAM-dependent_MTases_sf"/>
</dbReference>
<evidence type="ECO:0008006" key="3">
    <source>
        <dbReference type="Google" id="ProtNLM"/>
    </source>
</evidence>
<keyword evidence="2" id="KW-1185">Reference proteome</keyword>
<dbReference type="SUPFAM" id="SSF53335">
    <property type="entry name" value="S-adenosyl-L-methionine-dependent methyltransferases"/>
    <property type="match status" value="1"/>
</dbReference>
<accession>A0A1H0P5S1</accession>